<evidence type="ECO:0000256" key="1">
    <source>
        <dbReference type="SAM" id="MobiDB-lite"/>
    </source>
</evidence>
<feature type="compositionally biased region" description="Polar residues" evidence="1">
    <location>
        <begin position="1"/>
        <end position="38"/>
    </location>
</feature>
<reference evidence="2 3" key="1">
    <citation type="submission" date="2019-07" db="EMBL/GenBank/DDBJ databases">
        <authorList>
            <person name="Jastrzebski P J."/>
            <person name="Paukszto L."/>
            <person name="Jastrzebski P J."/>
        </authorList>
    </citation>
    <scope>NUCLEOTIDE SEQUENCE [LARGE SCALE GENOMIC DNA]</scope>
    <source>
        <strain evidence="2 3">WMS-il1</strain>
    </source>
</reference>
<evidence type="ECO:0000313" key="2">
    <source>
        <dbReference type="EMBL" id="VUZ57363.1"/>
    </source>
</evidence>
<protein>
    <submittedName>
        <fullName evidence="2">Uncharacterized protein</fullName>
    </submittedName>
</protein>
<feature type="compositionally biased region" description="Polar residues" evidence="1">
    <location>
        <begin position="90"/>
        <end position="104"/>
    </location>
</feature>
<feature type="region of interest" description="Disordered" evidence="1">
    <location>
        <begin position="1"/>
        <end position="175"/>
    </location>
</feature>
<organism evidence="2 3">
    <name type="scientific">Hymenolepis diminuta</name>
    <name type="common">Rat tapeworm</name>
    <dbReference type="NCBI Taxonomy" id="6216"/>
    <lineage>
        <taxon>Eukaryota</taxon>
        <taxon>Metazoa</taxon>
        <taxon>Spiralia</taxon>
        <taxon>Lophotrochozoa</taxon>
        <taxon>Platyhelminthes</taxon>
        <taxon>Cestoda</taxon>
        <taxon>Eucestoda</taxon>
        <taxon>Cyclophyllidea</taxon>
        <taxon>Hymenolepididae</taxon>
        <taxon>Hymenolepis</taxon>
    </lineage>
</organism>
<dbReference type="Proteomes" id="UP000321570">
    <property type="component" value="Unassembled WGS sequence"/>
</dbReference>
<dbReference type="AlphaFoldDB" id="A0A564ZE72"/>
<name>A0A564ZE72_HYMDI</name>
<sequence>MYPSVNRPSTLLPSGEDASQSHCLKPLSSNPPSETTPIDMNRRKTKSPSPCLLSGSGHHSKAGTPSRPRQFQSVERQTSSSDEIFRQNMHRLSSAVTASKSPGSVQPPPLPTTEPRRGCHPPPPVSSGSQEEPVPVKAFTAGLSTSLTSSSHSSSLSDSDTEGSITSASSSSSVT</sequence>
<dbReference type="EMBL" id="CABIJS010000716">
    <property type="protein sequence ID" value="VUZ57363.1"/>
    <property type="molecule type" value="Genomic_DNA"/>
</dbReference>
<feature type="compositionally biased region" description="Low complexity" evidence="1">
    <location>
        <begin position="143"/>
        <end position="175"/>
    </location>
</feature>
<accession>A0A564ZE72</accession>
<feature type="compositionally biased region" description="Polar residues" evidence="1">
    <location>
        <begin position="67"/>
        <end position="82"/>
    </location>
</feature>
<keyword evidence="3" id="KW-1185">Reference proteome</keyword>
<gene>
    <name evidence="2" type="ORF">WMSIL1_LOCUS14788</name>
</gene>
<evidence type="ECO:0000313" key="3">
    <source>
        <dbReference type="Proteomes" id="UP000321570"/>
    </source>
</evidence>
<proteinExistence type="predicted"/>
<feature type="non-terminal residue" evidence="2">
    <location>
        <position position="175"/>
    </location>
</feature>